<dbReference type="PROSITE" id="PS51459">
    <property type="entry name" value="FIDO"/>
    <property type="match status" value="1"/>
</dbReference>
<feature type="region of interest" description="Disordered" evidence="1">
    <location>
        <begin position="1"/>
        <end position="26"/>
    </location>
</feature>
<feature type="compositionally biased region" description="Basic and acidic residues" evidence="1">
    <location>
        <begin position="1"/>
        <end position="11"/>
    </location>
</feature>
<dbReference type="SUPFAM" id="SSF46785">
    <property type="entry name" value="Winged helix' DNA-binding domain"/>
    <property type="match status" value="1"/>
</dbReference>
<gene>
    <name evidence="3" type="ORF">NDI76_11525</name>
</gene>
<evidence type="ECO:0000256" key="1">
    <source>
        <dbReference type="SAM" id="MobiDB-lite"/>
    </source>
</evidence>
<dbReference type="RefSeq" id="WP_310924229.1">
    <property type="nucleotide sequence ID" value="NZ_JAMQOP010000002.1"/>
</dbReference>
<keyword evidence="4" id="KW-1185">Reference proteome</keyword>
<evidence type="ECO:0000259" key="2">
    <source>
        <dbReference type="PROSITE" id="PS51459"/>
    </source>
</evidence>
<dbReference type="Pfam" id="PF13784">
    <property type="entry name" value="Fic_N"/>
    <property type="match status" value="1"/>
</dbReference>
<dbReference type="InterPro" id="IPR025758">
    <property type="entry name" value="Fic/DOC_N"/>
</dbReference>
<dbReference type="PANTHER" id="PTHR13504">
    <property type="entry name" value="FIDO DOMAIN-CONTAINING PROTEIN DDB_G0283145"/>
    <property type="match status" value="1"/>
</dbReference>
<dbReference type="EMBL" id="JAMQOP010000002">
    <property type="protein sequence ID" value="MDS0299372.1"/>
    <property type="molecule type" value="Genomic_DNA"/>
</dbReference>
<accession>A0ABU2GEZ2</accession>
<dbReference type="PANTHER" id="PTHR13504:SF38">
    <property type="entry name" value="FIDO DOMAIN-CONTAINING PROTEIN"/>
    <property type="match status" value="1"/>
</dbReference>
<dbReference type="InterPro" id="IPR040198">
    <property type="entry name" value="Fido_containing"/>
</dbReference>
<feature type="domain" description="Fido" evidence="2">
    <location>
        <begin position="135"/>
        <end position="284"/>
    </location>
</feature>
<comment type="caution">
    <text evidence="3">The sequence shown here is derived from an EMBL/GenBank/DDBJ whole genome shotgun (WGS) entry which is preliminary data.</text>
</comment>
<dbReference type="InterPro" id="IPR003812">
    <property type="entry name" value="Fido"/>
</dbReference>
<reference evidence="3 4" key="1">
    <citation type="submission" date="2022-06" db="EMBL/GenBank/DDBJ databases">
        <title>Halogeometricum sp. a new haloarchaeum isolate from saline soil.</title>
        <authorList>
            <person name="Strakova D."/>
            <person name="Galisteo C."/>
            <person name="Sanchez-Porro C."/>
            <person name="Ventosa A."/>
        </authorList>
    </citation>
    <scope>NUCLEOTIDE SEQUENCE [LARGE SCALE GENOMIC DNA]</scope>
    <source>
        <strain evidence="3 4">S1BR25-6</strain>
    </source>
</reference>
<dbReference type="Gene3D" id="1.10.3290.10">
    <property type="entry name" value="Fido-like domain"/>
    <property type="match status" value="1"/>
</dbReference>
<organism evidence="3 4">
    <name type="scientific">Halogeometricum salsisoli</name>
    <dbReference type="NCBI Taxonomy" id="2950536"/>
    <lineage>
        <taxon>Archaea</taxon>
        <taxon>Methanobacteriati</taxon>
        <taxon>Methanobacteriota</taxon>
        <taxon>Stenosarchaea group</taxon>
        <taxon>Halobacteria</taxon>
        <taxon>Halobacteriales</taxon>
        <taxon>Haloferacaceae</taxon>
        <taxon>Halogeometricum</taxon>
    </lineage>
</organism>
<protein>
    <submittedName>
        <fullName evidence="3">Fic family protein</fullName>
    </submittedName>
</protein>
<evidence type="ECO:0000313" key="4">
    <source>
        <dbReference type="Proteomes" id="UP001257060"/>
    </source>
</evidence>
<name>A0ABU2GEZ2_9EURY</name>
<sequence>MQNEDSSHEPPGEYVPSHPHSYFRPEPLSVESGLEITDEVHELAIEAAHQLGRVDGALSASDFSDSICTRLRRIEAVESARIEGADVTLTDVEAYRTRYADDTDPPAVPKDTREAVNCEEAISLATGNTGRHEAITPDLIKRLHEVLLDGVSSDGDVVGNFRDHMVHLPSPDLGQRSFVPPTPESVEPLVESLTSYAQAGGAHHAIIDAAVIHYFFETVHPFSDGNGRLGRLLTILYLMQEGYPESVYICQSEYLNQNKYDYVQRMRAVSDEGAWNEWFEFFVEGIRSQAEHTYERIRELHELQAEYSERYNGDSATDKLARQLLQHPYFAPPDLVDVLGVSRPTVYKAVDELDRSGLIREVTGRQTGRQYEASGVFDILR</sequence>
<dbReference type="InterPro" id="IPR036390">
    <property type="entry name" value="WH_DNA-bd_sf"/>
</dbReference>
<dbReference type="SUPFAM" id="SSF140931">
    <property type="entry name" value="Fic-like"/>
    <property type="match status" value="1"/>
</dbReference>
<dbReference type="Proteomes" id="UP001257060">
    <property type="component" value="Unassembled WGS sequence"/>
</dbReference>
<evidence type="ECO:0000313" key="3">
    <source>
        <dbReference type="EMBL" id="MDS0299372.1"/>
    </source>
</evidence>
<proteinExistence type="predicted"/>
<dbReference type="Pfam" id="PF02661">
    <property type="entry name" value="Fic"/>
    <property type="match status" value="1"/>
</dbReference>
<dbReference type="InterPro" id="IPR036597">
    <property type="entry name" value="Fido-like_dom_sf"/>
</dbReference>